<evidence type="ECO:0000313" key="5">
    <source>
        <dbReference type="EMBL" id="MCW9713302.1"/>
    </source>
</evidence>
<dbReference type="EMBL" id="JAJNDC010000002">
    <property type="protein sequence ID" value="MCW9713302.1"/>
    <property type="molecule type" value="Genomic_DNA"/>
</dbReference>
<accession>A0ABT3PZJ6</accession>
<dbReference type="CDD" id="cd06976">
    <property type="entry name" value="cupin_MtlR-like_N"/>
    <property type="match status" value="1"/>
</dbReference>
<keyword evidence="1" id="KW-0805">Transcription regulation</keyword>
<dbReference type="InterPro" id="IPR009057">
    <property type="entry name" value="Homeodomain-like_sf"/>
</dbReference>
<dbReference type="Gene3D" id="1.10.10.60">
    <property type="entry name" value="Homeodomain-like"/>
    <property type="match status" value="2"/>
</dbReference>
<dbReference type="InterPro" id="IPR018060">
    <property type="entry name" value="HTH_AraC"/>
</dbReference>
<dbReference type="InterPro" id="IPR011051">
    <property type="entry name" value="RmlC_Cupin_sf"/>
</dbReference>
<comment type="caution">
    <text evidence="5">The sequence shown here is derived from an EMBL/GenBank/DDBJ whole genome shotgun (WGS) entry which is preliminary data.</text>
</comment>
<keyword evidence="6" id="KW-1185">Reference proteome</keyword>
<dbReference type="PROSITE" id="PS00041">
    <property type="entry name" value="HTH_ARAC_FAMILY_1"/>
    <property type="match status" value="1"/>
</dbReference>
<sequence>MKAQAISRSVVEDRSVMLREHLYDNFLKIWHYHPEIELVVVRESTGTRFVGDSIEKFEEGEIVMIGKNLPHLWLNDPVYFSEDSDLKARAQVLHFNKDFPDVLSSLPEMEMIIQLFNRAKRGIKFKDPASNYKVIAMIDAMFHLQGLERYLKLLDVLRLLAEQQDYELLSSPGFLQTFAKKDDKRMMNVLEYVMENFTRNISLQEVASHVNMNPSSFSRYFKRTNKKTFTQFLNEIRVGFACKLLIEKRFNISEICYRSGFNNVSNFNRRFKDIKGMTPTDYIKKHNSQ</sequence>
<gene>
    <name evidence="5" type="ORF">LQ318_10325</name>
</gene>
<proteinExistence type="predicted"/>
<dbReference type="SUPFAM" id="SSF51182">
    <property type="entry name" value="RmlC-like cupins"/>
    <property type="match status" value="1"/>
</dbReference>
<dbReference type="Gene3D" id="2.60.120.10">
    <property type="entry name" value="Jelly Rolls"/>
    <property type="match status" value="1"/>
</dbReference>
<dbReference type="Pfam" id="PF12833">
    <property type="entry name" value="HTH_18"/>
    <property type="match status" value="1"/>
</dbReference>
<keyword evidence="2" id="KW-0238">DNA-binding</keyword>
<evidence type="ECO:0000256" key="2">
    <source>
        <dbReference type="ARBA" id="ARBA00023125"/>
    </source>
</evidence>
<dbReference type="PROSITE" id="PS01124">
    <property type="entry name" value="HTH_ARAC_FAMILY_2"/>
    <property type="match status" value="1"/>
</dbReference>
<dbReference type="PANTHER" id="PTHR43280:SF27">
    <property type="entry name" value="TRANSCRIPTIONAL REGULATOR MTLR"/>
    <property type="match status" value="1"/>
</dbReference>
<reference evidence="5 6" key="1">
    <citation type="submission" date="2021-11" db="EMBL/GenBank/DDBJ databases">
        <title>Aliifidinibius sp. nov., a new bacterium isolated from saline soil.</title>
        <authorList>
            <person name="Galisteo C."/>
            <person name="De La Haba R."/>
            <person name="Sanchez-Porro C."/>
            <person name="Ventosa A."/>
        </authorList>
    </citation>
    <scope>NUCLEOTIDE SEQUENCE [LARGE SCALE GENOMIC DNA]</scope>
    <source>
        <strain evidence="5 6">KACC 190600</strain>
    </source>
</reference>
<dbReference type="SMART" id="SM00342">
    <property type="entry name" value="HTH_ARAC"/>
    <property type="match status" value="1"/>
</dbReference>
<dbReference type="RefSeq" id="WP_265789869.1">
    <property type="nucleotide sequence ID" value="NZ_BAABRS010000002.1"/>
</dbReference>
<protein>
    <submittedName>
        <fullName evidence="5">AraC family transcriptional regulator</fullName>
    </submittedName>
</protein>
<dbReference type="SUPFAM" id="SSF46689">
    <property type="entry name" value="Homeodomain-like"/>
    <property type="match status" value="2"/>
</dbReference>
<organism evidence="5 6">
    <name type="scientific">Fodinibius salicampi</name>
    <dbReference type="NCBI Taxonomy" id="1920655"/>
    <lineage>
        <taxon>Bacteria</taxon>
        <taxon>Pseudomonadati</taxon>
        <taxon>Balneolota</taxon>
        <taxon>Balneolia</taxon>
        <taxon>Balneolales</taxon>
        <taxon>Balneolaceae</taxon>
        <taxon>Fodinibius</taxon>
    </lineage>
</organism>
<name>A0ABT3PZJ6_9BACT</name>
<dbReference type="PANTHER" id="PTHR43280">
    <property type="entry name" value="ARAC-FAMILY TRANSCRIPTIONAL REGULATOR"/>
    <property type="match status" value="1"/>
</dbReference>
<keyword evidence="3" id="KW-0804">Transcription</keyword>
<dbReference type="InterPro" id="IPR018062">
    <property type="entry name" value="HTH_AraC-typ_CS"/>
</dbReference>
<feature type="domain" description="HTH araC/xylS-type" evidence="4">
    <location>
        <begin position="187"/>
        <end position="285"/>
    </location>
</feature>
<dbReference type="InterPro" id="IPR014710">
    <property type="entry name" value="RmlC-like_jellyroll"/>
</dbReference>
<evidence type="ECO:0000256" key="3">
    <source>
        <dbReference type="ARBA" id="ARBA00023163"/>
    </source>
</evidence>
<evidence type="ECO:0000259" key="4">
    <source>
        <dbReference type="PROSITE" id="PS01124"/>
    </source>
</evidence>
<evidence type="ECO:0000256" key="1">
    <source>
        <dbReference type="ARBA" id="ARBA00023015"/>
    </source>
</evidence>
<dbReference type="Proteomes" id="UP001207337">
    <property type="component" value="Unassembled WGS sequence"/>
</dbReference>
<evidence type="ECO:0000313" key="6">
    <source>
        <dbReference type="Proteomes" id="UP001207337"/>
    </source>
</evidence>